<keyword evidence="2 5" id="KW-0812">Transmembrane</keyword>
<keyword evidence="3 5" id="KW-1133">Transmembrane helix</keyword>
<evidence type="ECO:0000256" key="4">
    <source>
        <dbReference type="ARBA" id="ARBA00023136"/>
    </source>
</evidence>
<evidence type="ECO:0000313" key="7">
    <source>
        <dbReference type="EMBL" id="MBR0655826.1"/>
    </source>
</evidence>
<organism evidence="7 8">
    <name type="scientific">Plastoroseomonas arctica</name>
    <dbReference type="NCBI Taxonomy" id="1509237"/>
    <lineage>
        <taxon>Bacteria</taxon>
        <taxon>Pseudomonadati</taxon>
        <taxon>Pseudomonadota</taxon>
        <taxon>Alphaproteobacteria</taxon>
        <taxon>Acetobacterales</taxon>
        <taxon>Acetobacteraceae</taxon>
        <taxon>Plastoroseomonas</taxon>
    </lineage>
</organism>
<feature type="transmembrane region" description="Helical" evidence="5">
    <location>
        <begin position="97"/>
        <end position="115"/>
    </location>
</feature>
<dbReference type="GO" id="GO:0000271">
    <property type="term" value="P:polysaccharide biosynthetic process"/>
    <property type="evidence" value="ECO:0007669"/>
    <property type="project" value="InterPro"/>
</dbReference>
<dbReference type="RefSeq" id="WP_211874673.1">
    <property type="nucleotide sequence ID" value="NZ_JAAEDH010000013.1"/>
</dbReference>
<feature type="transmembrane region" description="Helical" evidence="5">
    <location>
        <begin position="71"/>
        <end position="91"/>
    </location>
</feature>
<name>A0AAF1KM57_9PROT</name>
<comment type="caution">
    <text evidence="7">The sequence shown here is derived from an EMBL/GenBank/DDBJ whole genome shotgun (WGS) entry which is preliminary data.</text>
</comment>
<accession>A0AAF1KM57</accession>
<reference evidence="7" key="1">
    <citation type="submission" date="2020-01" db="EMBL/GenBank/DDBJ databases">
        <authorList>
            <person name="Rat A."/>
        </authorList>
    </citation>
    <scope>NUCLEOTIDE SEQUENCE</scope>
    <source>
        <strain evidence="7">LMG 28251</strain>
    </source>
</reference>
<dbReference type="AlphaFoldDB" id="A0AAF1KM57"/>
<keyword evidence="8" id="KW-1185">Reference proteome</keyword>
<evidence type="ECO:0000256" key="2">
    <source>
        <dbReference type="ARBA" id="ARBA00022692"/>
    </source>
</evidence>
<evidence type="ECO:0000259" key="6">
    <source>
        <dbReference type="Pfam" id="PF04138"/>
    </source>
</evidence>
<evidence type="ECO:0000256" key="5">
    <source>
        <dbReference type="SAM" id="Phobius"/>
    </source>
</evidence>
<gene>
    <name evidence="7" type="ORF">GXW79_12150</name>
</gene>
<proteinExistence type="predicted"/>
<dbReference type="PROSITE" id="PS51257">
    <property type="entry name" value="PROKAR_LIPOPROTEIN"/>
    <property type="match status" value="1"/>
</dbReference>
<feature type="transmembrane region" description="Helical" evidence="5">
    <location>
        <begin position="20"/>
        <end position="50"/>
    </location>
</feature>
<feature type="domain" description="GtrA/DPMS transmembrane" evidence="6">
    <location>
        <begin position="10"/>
        <end position="120"/>
    </location>
</feature>
<dbReference type="Proteomes" id="UP001196068">
    <property type="component" value="Unassembled WGS sequence"/>
</dbReference>
<keyword evidence="4 5" id="KW-0472">Membrane</keyword>
<sequence length="132" mass="13950">MTDGTRRVLRFLATGGLNTAFGYGCYAAFVATGVALWVAVAGATVLAMLFNFRSYGRLVFGDARWSLLPRFVLFYAALGAVNFALLRALGAAGVGPLLAQALLLPVLAAIGYLGMQRFVFRRSAPGVPAWGS</sequence>
<evidence type="ECO:0000313" key="8">
    <source>
        <dbReference type="Proteomes" id="UP001196068"/>
    </source>
</evidence>
<dbReference type="EMBL" id="JAAEDH010000013">
    <property type="protein sequence ID" value="MBR0655826.1"/>
    <property type="molecule type" value="Genomic_DNA"/>
</dbReference>
<reference evidence="7" key="2">
    <citation type="journal article" date="2021" name="Syst. Appl. Microbiol.">
        <title>Roseomonas hellenica sp. nov., isolated from roots of wild-growing Alkanna tinctoria.</title>
        <authorList>
            <person name="Rat A."/>
            <person name="Naranjo H.D."/>
            <person name="Lebbe L."/>
            <person name="Cnockaert M."/>
            <person name="Krigas N."/>
            <person name="Grigoriadou K."/>
            <person name="Maloupa E."/>
            <person name="Willems A."/>
        </authorList>
    </citation>
    <scope>NUCLEOTIDE SEQUENCE</scope>
    <source>
        <strain evidence="7">LMG 28251</strain>
    </source>
</reference>
<dbReference type="InterPro" id="IPR007267">
    <property type="entry name" value="GtrA_DPMS_TM"/>
</dbReference>
<protein>
    <submittedName>
        <fullName evidence="7">GtrA family protein</fullName>
    </submittedName>
</protein>
<evidence type="ECO:0000256" key="3">
    <source>
        <dbReference type="ARBA" id="ARBA00022989"/>
    </source>
</evidence>
<dbReference type="GO" id="GO:0016020">
    <property type="term" value="C:membrane"/>
    <property type="evidence" value="ECO:0007669"/>
    <property type="project" value="UniProtKB-SubCell"/>
</dbReference>
<evidence type="ECO:0000256" key="1">
    <source>
        <dbReference type="ARBA" id="ARBA00004141"/>
    </source>
</evidence>
<dbReference type="Pfam" id="PF04138">
    <property type="entry name" value="GtrA_DPMS_TM"/>
    <property type="match status" value="1"/>
</dbReference>
<comment type="subcellular location">
    <subcellularLocation>
        <location evidence="1">Membrane</location>
        <topology evidence="1">Multi-pass membrane protein</topology>
    </subcellularLocation>
</comment>